<dbReference type="OrthoDB" id="2789670at2759"/>
<evidence type="ECO:0000256" key="5">
    <source>
        <dbReference type="ARBA" id="ARBA00022723"/>
    </source>
</evidence>
<evidence type="ECO:0000256" key="7">
    <source>
        <dbReference type="ARBA" id="ARBA00023002"/>
    </source>
</evidence>
<evidence type="ECO:0000256" key="1">
    <source>
        <dbReference type="ARBA" id="ARBA00001971"/>
    </source>
</evidence>
<comment type="similarity">
    <text evidence="11">Belongs to the cytochrome P450 family.</text>
</comment>
<gene>
    <name evidence="13" type="primary">LOC104594945</name>
</gene>
<comment type="subcellular location">
    <subcellularLocation>
        <location evidence="2">Membrane</location>
    </subcellularLocation>
</comment>
<dbReference type="GO" id="GO:0020037">
    <property type="term" value="F:heme binding"/>
    <property type="evidence" value="ECO:0007669"/>
    <property type="project" value="InterPro"/>
</dbReference>
<dbReference type="RefSeq" id="XP_010253830.1">
    <property type="nucleotide sequence ID" value="XM_010255528.2"/>
</dbReference>
<dbReference type="Proteomes" id="UP000189703">
    <property type="component" value="Unplaced"/>
</dbReference>
<protein>
    <submittedName>
        <fullName evidence="13">Cytochrome P450 CYP82D47-like</fullName>
    </submittedName>
</protein>
<dbReference type="PRINTS" id="PR00463">
    <property type="entry name" value="EP450I"/>
</dbReference>
<sequence length="529" mass="59571">MNFQEATAVVFFGLVLVLAFISFNHLLPETNTKARQAPQPSGAWPIIGHLHLFRASELLHPKLGAMADKYGPAFMLRLGMRRALVVSSWDAAKQCFTTNDKVFSTRPRTVAIKHMGYNYALPGFAPYGPYWREMRKISTVELLSHRRLDMFKHIRTSEIDLSMKDLYTRWVKNGHGSPVLVEMKQWFSDLTMNIVTRMIAGKRYFGAANYTDFSEEEVQKCKKAITEFMHLVGIFVVSDALPFLGWLDLQGHERAMKRTAKQLDHMLESWLKEHRCKKRASEGIATADERDFMDVLLSILDDHQCIGYGTDTVVKATCLGLILGGSDTTSVTLTWALSLLLNNRQALKKAQDELDTKVGRDGLVEESDIRNLVYLQAIVKETLRLYPAAAVSAPREAMEDCTVAGFHIPAGTQLLVNIWKLQRDPSIWPHPCEFSPERFLTSHAADIDVRGQHFELLPFGSGRRACPGISFAIQVLHLTLARLIQGFDLGTPCCDAMVDMTQGIGLTNHKKTPLDVLLTPRLHPLLYGY</sequence>
<dbReference type="InterPro" id="IPR001128">
    <property type="entry name" value="Cyt_P450"/>
</dbReference>
<keyword evidence="7 11" id="KW-0560">Oxidoreductase</keyword>
<keyword evidence="11" id="KW-0503">Monooxygenase</keyword>
<keyword evidence="12" id="KW-1185">Reference proteome</keyword>
<dbReference type="GeneID" id="104594945"/>
<dbReference type="SUPFAM" id="SSF48264">
    <property type="entry name" value="Cytochrome P450"/>
    <property type="match status" value="1"/>
</dbReference>
<dbReference type="PRINTS" id="PR00385">
    <property type="entry name" value="P450"/>
</dbReference>
<dbReference type="PROSITE" id="PS00086">
    <property type="entry name" value="CYTOCHROME_P450"/>
    <property type="match status" value="1"/>
</dbReference>
<evidence type="ECO:0000256" key="4">
    <source>
        <dbReference type="ARBA" id="ARBA00022692"/>
    </source>
</evidence>
<dbReference type="InterPro" id="IPR017972">
    <property type="entry name" value="Cyt_P450_CS"/>
</dbReference>
<dbReference type="InterPro" id="IPR050651">
    <property type="entry name" value="Plant_Cytochrome_P450_Monoox"/>
</dbReference>
<keyword evidence="6" id="KW-1133">Transmembrane helix</keyword>
<dbReference type="OMA" id="CYNNAVF"/>
<evidence type="ECO:0000256" key="6">
    <source>
        <dbReference type="ARBA" id="ARBA00022989"/>
    </source>
</evidence>
<name>A0A1U7ZXG8_NELNU</name>
<dbReference type="Pfam" id="PF00067">
    <property type="entry name" value="p450"/>
    <property type="match status" value="1"/>
</dbReference>
<accession>A0A1U7ZXG8</accession>
<reference evidence="13" key="1">
    <citation type="submission" date="2025-08" db="UniProtKB">
        <authorList>
            <consortium name="RefSeq"/>
        </authorList>
    </citation>
    <scope>IDENTIFICATION</scope>
</reference>
<dbReference type="PANTHER" id="PTHR47947:SF26">
    <property type="entry name" value="CYTOCHROME P450"/>
    <property type="match status" value="1"/>
</dbReference>
<keyword evidence="9" id="KW-0472">Membrane</keyword>
<organism evidence="12 13">
    <name type="scientific">Nelumbo nucifera</name>
    <name type="common">Sacred lotus</name>
    <dbReference type="NCBI Taxonomy" id="4432"/>
    <lineage>
        <taxon>Eukaryota</taxon>
        <taxon>Viridiplantae</taxon>
        <taxon>Streptophyta</taxon>
        <taxon>Embryophyta</taxon>
        <taxon>Tracheophyta</taxon>
        <taxon>Spermatophyta</taxon>
        <taxon>Magnoliopsida</taxon>
        <taxon>Proteales</taxon>
        <taxon>Nelumbonaceae</taxon>
        <taxon>Nelumbo</taxon>
    </lineage>
</organism>
<dbReference type="InterPro" id="IPR002401">
    <property type="entry name" value="Cyt_P450_E_grp-I"/>
</dbReference>
<dbReference type="PANTHER" id="PTHR47947">
    <property type="entry name" value="CYTOCHROME P450 82C3-RELATED"/>
    <property type="match status" value="1"/>
</dbReference>
<dbReference type="GO" id="GO:0005506">
    <property type="term" value="F:iron ion binding"/>
    <property type="evidence" value="ECO:0007669"/>
    <property type="project" value="InterPro"/>
</dbReference>
<evidence type="ECO:0000256" key="10">
    <source>
        <dbReference type="PIRSR" id="PIRSR602401-1"/>
    </source>
</evidence>
<evidence type="ECO:0000256" key="11">
    <source>
        <dbReference type="RuleBase" id="RU000461"/>
    </source>
</evidence>
<dbReference type="FunCoup" id="A0A1U7ZXG8">
    <property type="interactions" value="242"/>
</dbReference>
<dbReference type="FunFam" id="1.10.630.10:FF:000026">
    <property type="entry name" value="Cytochrome P450 82C4"/>
    <property type="match status" value="1"/>
</dbReference>
<evidence type="ECO:0000256" key="2">
    <source>
        <dbReference type="ARBA" id="ARBA00004370"/>
    </source>
</evidence>
<keyword evidence="4" id="KW-0812">Transmembrane</keyword>
<evidence type="ECO:0000256" key="8">
    <source>
        <dbReference type="ARBA" id="ARBA00023004"/>
    </source>
</evidence>
<dbReference type="InterPro" id="IPR036396">
    <property type="entry name" value="Cyt_P450_sf"/>
</dbReference>
<dbReference type="Gene3D" id="1.10.630.10">
    <property type="entry name" value="Cytochrome P450"/>
    <property type="match status" value="1"/>
</dbReference>
<evidence type="ECO:0000256" key="9">
    <source>
        <dbReference type="ARBA" id="ARBA00023136"/>
    </source>
</evidence>
<evidence type="ECO:0000256" key="3">
    <source>
        <dbReference type="ARBA" id="ARBA00022617"/>
    </source>
</evidence>
<keyword evidence="5 10" id="KW-0479">Metal-binding</keyword>
<comment type="cofactor">
    <cofactor evidence="1 10">
        <name>heme</name>
        <dbReference type="ChEBI" id="CHEBI:30413"/>
    </cofactor>
</comment>
<dbReference type="GO" id="GO:0016020">
    <property type="term" value="C:membrane"/>
    <property type="evidence" value="ECO:0007669"/>
    <property type="project" value="UniProtKB-SubCell"/>
</dbReference>
<dbReference type="GO" id="GO:0016705">
    <property type="term" value="F:oxidoreductase activity, acting on paired donors, with incorporation or reduction of molecular oxygen"/>
    <property type="evidence" value="ECO:0007669"/>
    <property type="project" value="InterPro"/>
</dbReference>
<dbReference type="CDD" id="cd20654">
    <property type="entry name" value="CYP82"/>
    <property type="match status" value="1"/>
</dbReference>
<evidence type="ECO:0000313" key="12">
    <source>
        <dbReference type="Proteomes" id="UP000189703"/>
    </source>
</evidence>
<keyword evidence="8 10" id="KW-0408">Iron</keyword>
<keyword evidence="3 10" id="KW-0349">Heme</keyword>
<evidence type="ECO:0000313" key="13">
    <source>
        <dbReference type="RefSeq" id="XP_010253830.1"/>
    </source>
</evidence>
<dbReference type="GO" id="GO:0004497">
    <property type="term" value="F:monooxygenase activity"/>
    <property type="evidence" value="ECO:0007669"/>
    <property type="project" value="UniProtKB-KW"/>
</dbReference>
<dbReference type="KEGG" id="nnu:104594945"/>
<feature type="binding site" description="axial binding residue" evidence="10">
    <location>
        <position position="466"/>
    </location>
    <ligand>
        <name>heme</name>
        <dbReference type="ChEBI" id="CHEBI:30413"/>
    </ligand>
    <ligandPart>
        <name>Fe</name>
        <dbReference type="ChEBI" id="CHEBI:18248"/>
    </ligandPart>
</feature>
<dbReference type="eggNOG" id="KOG0156">
    <property type="taxonomic scope" value="Eukaryota"/>
</dbReference>
<dbReference type="AlphaFoldDB" id="A0A1U7ZXG8"/>
<proteinExistence type="inferred from homology"/>